<gene>
    <name evidence="1" type="ORF">pCY-CTX_045</name>
</gene>
<reference evidence="1" key="1">
    <citation type="submission" date="2016-04" db="EMBL/GenBank/DDBJ databases">
        <title>Emergence of a novel ESBL-carrying plasmid from China.</title>
        <authorList>
            <person name="Chen D.-Q."/>
        </authorList>
    </citation>
    <scope>NUCLEOTIDE SEQUENCE</scope>
    <source>
        <strain evidence="1">CY01</strain>
        <plasmid evidence="1">pCY-CTX</plasmid>
    </source>
</reference>
<keyword evidence="1" id="KW-0614">Plasmid</keyword>
<sequence length="216" mass="23898">MSNIAISKKSIIDAAVVIANELQVAANNATQTYNNHYQNGTHTKADKANMLAATTKLAYFTNNVLNAVNDEKLAGVFYYAIKASKQAPEVFFREAMTNSYSLEKLVYLVKSIKSGKCVYSVADMSGSRVFALIEMINDELETFTNGAVFDLMNEAKKACEIKLDAGYTQANQLINLCERLGLVEKIKGMGAAKNGSQQYRFIKNDFYNYLAEAFKA</sequence>
<dbReference type="AlphaFoldDB" id="A0A168QGR3"/>
<dbReference type="EMBL" id="KX015668">
    <property type="protein sequence ID" value="ANC59829.1"/>
    <property type="molecule type" value="Genomic_DNA"/>
</dbReference>
<name>A0A168QGR3_ENTCL</name>
<geneLocation type="plasmid" evidence="1">
    <name>pCY-CTX</name>
</geneLocation>
<dbReference type="RefSeq" id="WP_100229798.1">
    <property type="nucleotide sequence ID" value="NZ_KX015668.1"/>
</dbReference>
<evidence type="ECO:0000313" key="1">
    <source>
        <dbReference type="EMBL" id="ANC59829.1"/>
    </source>
</evidence>
<accession>A0A168QGR3</accession>
<organism evidence="1">
    <name type="scientific">Enterobacter cloacae</name>
    <dbReference type="NCBI Taxonomy" id="550"/>
    <lineage>
        <taxon>Bacteria</taxon>
        <taxon>Pseudomonadati</taxon>
        <taxon>Pseudomonadota</taxon>
        <taxon>Gammaproteobacteria</taxon>
        <taxon>Enterobacterales</taxon>
        <taxon>Enterobacteriaceae</taxon>
        <taxon>Enterobacter</taxon>
        <taxon>Enterobacter cloacae complex</taxon>
    </lineage>
</organism>
<protein>
    <submittedName>
        <fullName evidence="1">Uncharacterized protein</fullName>
    </submittedName>
</protein>
<proteinExistence type="predicted"/>